<name>A0ABN9T2C0_9DINO</name>
<dbReference type="EMBL" id="CAUYUJ010014271">
    <property type="protein sequence ID" value="CAK0839109.1"/>
    <property type="molecule type" value="Genomic_DNA"/>
</dbReference>
<gene>
    <name evidence="1" type="ORF">PCOR1329_LOCUS34880</name>
</gene>
<accession>A0ABN9T2C0</accession>
<sequence>MFEDGGDESQYFMSRLDLGGVGGGGADDAETIPGIMDVDTAQGNLDEPGLLVKKLHEEFEPMVCEMGGPRKYIMSVLDGVQQQGKFAENTFPEKDDAFYCHGTDIPTVKDEEELKTSSESISSVHVAALGYMDSVSLKPPPGTQKFSKLLDQMCVDGFVTGSEPLYITMPQELSDLPLPRFWSNPRNQAIETLETICDHIEALTLGTASLGYIKGNARTATLISILVWLWDHDVDIKTVHPKFYESVREIRVVRFECASLLSQALLNMKFSVRGSIRTSNNIIQCTIMIKNLANANACGPTEFVKKWNQQSGQQHKFTAKRVTSLKLLFETAPPGALQSILAHVEEHGWENCCWSDDNLSNKKLYPDHTFSTGSKKNWAGRLRTSAESMLLAVQRAHTVHNMKPSFMRRKFDNTMVETISMRAAFVLSVAAEFTSCTPVPEEQARKDFVDSWAKGSEQIDMELSSVLAEMPEDSGTKLHVTV</sequence>
<comment type="caution">
    <text evidence="1">The sequence shown here is derived from an EMBL/GenBank/DDBJ whole genome shotgun (WGS) entry which is preliminary data.</text>
</comment>
<evidence type="ECO:0000313" key="2">
    <source>
        <dbReference type="Proteomes" id="UP001189429"/>
    </source>
</evidence>
<reference evidence="1" key="1">
    <citation type="submission" date="2023-10" db="EMBL/GenBank/DDBJ databases">
        <authorList>
            <person name="Chen Y."/>
            <person name="Shah S."/>
            <person name="Dougan E. K."/>
            <person name="Thang M."/>
            <person name="Chan C."/>
        </authorList>
    </citation>
    <scope>NUCLEOTIDE SEQUENCE [LARGE SCALE GENOMIC DNA]</scope>
</reference>
<proteinExistence type="predicted"/>
<organism evidence="1 2">
    <name type="scientific">Prorocentrum cordatum</name>
    <dbReference type="NCBI Taxonomy" id="2364126"/>
    <lineage>
        <taxon>Eukaryota</taxon>
        <taxon>Sar</taxon>
        <taxon>Alveolata</taxon>
        <taxon>Dinophyceae</taxon>
        <taxon>Prorocentrales</taxon>
        <taxon>Prorocentraceae</taxon>
        <taxon>Prorocentrum</taxon>
    </lineage>
</organism>
<dbReference type="Proteomes" id="UP001189429">
    <property type="component" value="Unassembled WGS sequence"/>
</dbReference>
<keyword evidence="2" id="KW-1185">Reference proteome</keyword>
<evidence type="ECO:0000313" key="1">
    <source>
        <dbReference type="EMBL" id="CAK0839109.1"/>
    </source>
</evidence>
<protein>
    <submittedName>
        <fullName evidence="1">Uncharacterized protein</fullName>
    </submittedName>
</protein>